<dbReference type="GO" id="GO:0140096">
    <property type="term" value="F:catalytic activity, acting on a protein"/>
    <property type="evidence" value="ECO:0007669"/>
    <property type="project" value="UniProtKB-ARBA"/>
</dbReference>
<dbReference type="SUPFAM" id="SSF55681">
    <property type="entry name" value="Class II aaRS and biotin synthetases"/>
    <property type="match status" value="1"/>
</dbReference>
<keyword evidence="2" id="KW-0547">Nucleotide-binding</keyword>
<keyword evidence="3" id="KW-0067">ATP-binding</keyword>
<protein>
    <recommendedName>
        <fullName evidence="6">Aminoacyl-transfer RNA synthetases class-II family profile domain-containing protein</fullName>
    </recommendedName>
</protein>
<accession>W4V5P5</accession>
<evidence type="ECO:0000256" key="4">
    <source>
        <dbReference type="ARBA" id="ARBA00022917"/>
    </source>
</evidence>
<keyword evidence="5" id="KW-0030">Aminoacyl-tRNA synthetase</keyword>
<gene>
    <name evidence="7" type="ORF">JCM21531_1947</name>
</gene>
<dbReference type="InterPro" id="IPR002314">
    <property type="entry name" value="aa-tRNA-synt_IIb"/>
</dbReference>
<keyword evidence="4" id="KW-0648">Protein biosynthesis</keyword>
<organism evidence="7 8">
    <name type="scientific">Acetivibrio straminisolvens JCM 21531</name>
    <dbReference type="NCBI Taxonomy" id="1294263"/>
    <lineage>
        <taxon>Bacteria</taxon>
        <taxon>Bacillati</taxon>
        <taxon>Bacillota</taxon>
        <taxon>Clostridia</taxon>
        <taxon>Eubacteriales</taxon>
        <taxon>Oscillospiraceae</taxon>
        <taxon>Acetivibrio</taxon>
    </lineage>
</organism>
<dbReference type="GO" id="GO:0004812">
    <property type="term" value="F:aminoacyl-tRNA ligase activity"/>
    <property type="evidence" value="ECO:0007669"/>
    <property type="project" value="UniProtKB-KW"/>
</dbReference>
<evidence type="ECO:0000313" key="8">
    <source>
        <dbReference type="Proteomes" id="UP000019109"/>
    </source>
</evidence>
<evidence type="ECO:0000256" key="2">
    <source>
        <dbReference type="ARBA" id="ARBA00022741"/>
    </source>
</evidence>
<reference evidence="7" key="1">
    <citation type="journal article" date="2014" name="Genome Announc.">
        <title>Draft Genome Sequence of Clostridium straminisolvens Strain JCM 21531T, Isolated from a Cellulose-Degrading Bacterial Community.</title>
        <authorList>
            <person name="Yuki M."/>
            <person name="Oshima K."/>
            <person name="Suda W."/>
            <person name="Sakamoto M."/>
            <person name="Kitamura K."/>
            <person name="Iida T."/>
            <person name="Hattori M."/>
            <person name="Ohkuma M."/>
        </authorList>
    </citation>
    <scope>NUCLEOTIDE SEQUENCE [LARGE SCALE GENOMIC DNA]</scope>
    <source>
        <strain evidence="7">JCM 21531</strain>
    </source>
</reference>
<dbReference type="InterPro" id="IPR045864">
    <property type="entry name" value="aa-tRNA-synth_II/BPL/LPL"/>
</dbReference>
<name>W4V5P5_9FIRM</name>
<evidence type="ECO:0000256" key="5">
    <source>
        <dbReference type="ARBA" id="ARBA00023146"/>
    </source>
</evidence>
<dbReference type="PROSITE" id="PS50862">
    <property type="entry name" value="AA_TRNA_LIGASE_II"/>
    <property type="match status" value="1"/>
</dbReference>
<dbReference type="InterPro" id="IPR006195">
    <property type="entry name" value="aa-tRNA-synth_II"/>
</dbReference>
<dbReference type="OrthoDB" id="583154at2"/>
<proteinExistence type="predicted"/>
<dbReference type="Gene3D" id="3.30.930.10">
    <property type="entry name" value="Bira Bifunctional Protein, Domain 2"/>
    <property type="match status" value="1"/>
</dbReference>
<dbReference type="GO" id="GO:0016740">
    <property type="term" value="F:transferase activity"/>
    <property type="evidence" value="ECO:0007669"/>
    <property type="project" value="UniProtKB-ARBA"/>
</dbReference>
<keyword evidence="8" id="KW-1185">Reference proteome</keyword>
<keyword evidence="1" id="KW-0436">Ligase</keyword>
<feature type="domain" description="Aminoacyl-transfer RNA synthetases class-II family profile" evidence="6">
    <location>
        <begin position="78"/>
        <end position="381"/>
    </location>
</feature>
<dbReference type="EMBL" id="BAVR01000019">
    <property type="protein sequence ID" value="GAE88501.1"/>
    <property type="molecule type" value="Genomic_DNA"/>
</dbReference>
<dbReference type="AlphaFoldDB" id="W4V5P5"/>
<evidence type="ECO:0000256" key="1">
    <source>
        <dbReference type="ARBA" id="ARBA00022598"/>
    </source>
</evidence>
<evidence type="ECO:0000256" key="3">
    <source>
        <dbReference type="ARBA" id="ARBA00022840"/>
    </source>
</evidence>
<dbReference type="Pfam" id="PF00587">
    <property type="entry name" value="tRNA-synt_2b"/>
    <property type="match status" value="1"/>
</dbReference>
<comment type="caution">
    <text evidence="7">The sequence shown here is derived from an EMBL/GenBank/DDBJ whole genome shotgun (WGS) entry which is preliminary data.</text>
</comment>
<dbReference type="Proteomes" id="UP000019109">
    <property type="component" value="Unassembled WGS sequence"/>
</dbReference>
<dbReference type="RefSeq" id="WP_027621449.1">
    <property type="nucleotide sequence ID" value="NZ_BAVR01000019.1"/>
</dbReference>
<dbReference type="GO" id="GO:0005524">
    <property type="term" value="F:ATP binding"/>
    <property type="evidence" value="ECO:0007669"/>
    <property type="project" value="UniProtKB-KW"/>
</dbReference>
<sequence>MQLYEVAVDRVLDVELRDEFIDRLNYVSKDIVSIEFIEEPKVIFTLEKGTEEEKDKIKRMTDRFYKSYKFFKNKVLYDHNIEVPNKKDVWDELVSSQAVVKEENGVVGISGVCLELLSYFSDQIKKMGEELGAVEYKYPTLIPIKTMQNIMYLSSRPESLNFVSRLNEDMNLIDDFSEQAKTIESDVDMSRLGSHFQTDMINSSAVCFHTYAQYKNRDLNLTDKPLIIGAEGKCFRYESKSMRTLERLRDFTMREIICLGTEEMISEYIKNVTEKIKLLFEEIGMNYYLASANDPFFVEEFSIQSTFQRTFGLKTEVNARLNGNSSKVAIGSINNHKDFLGRSFHITNNGKVINSSCAAFGLERCVYAFLNQYGLDKKLWPQIVRENANP</sequence>
<evidence type="ECO:0000259" key="6">
    <source>
        <dbReference type="PROSITE" id="PS50862"/>
    </source>
</evidence>
<dbReference type="GO" id="GO:0006418">
    <property type="term" value="P:tRNA aminoacylation for protein translation"/>
    <property type="evidence" value="ECO:0007669"/>
    <property type="project" value="InterPro"/>
</dbReference>
<dbReference type="STRING" id="1294263.JCM21531_1947"/>
<evidence type="ECO:0000313" key="7">
    <source>
        <dbReference type="EMBL" id="GAE88501.1"/>
    </source>
</evidence>